<gene>
    <name evidence="2" type="ORF">SYNPS1DRAFT_1663</name>
</gene>
<feature type="non-terminal residue" evidence="2">
    <location>
        <position position="1"/>
    </location>
</feature>
<sequence>RYLSMSADSKAFPDFCFGTGVFSGAYNAITEANAYAAVERALERGVRMFDTAPYYGRSEVILGEALRRVAGRFPREHYLLSTKIGRYGPKRVDFDYSASRVRDSVAESCRRLGVDKLDIVFCHDVEFVDASQVLDEALPVLFSLKDRGIIDRVGISGYPLDTLLDLARKQAERGRPLDIVLSYCHYTLQNTLLDAYIPRFHAAGISRIINASPLCMGLFRDGDPPEWHPASEELRQATRRASILCREAGLSIADVALRFSLQ</sequence>
<accession>A0A4P9YXL4</accession>
<dbReference type="Proteomes" id="UP000278143">
    <property type="component" value="Unassembled WGS sequence"/>
</dbReference>
<keyword evidence="3" id="KW-1185">Reference proteome</keyword>
<dbReference type="GO" id="GO:0045290">
    <property type="term" value="F:D-arabinose 1-dehydrogenase [NAD(P)+] activity"/>
    <property type="evidence" value="ECO:0007669"/>
    <property type="project" value="TreeGrafter"/>
</dbReference>
<dbReference type="Pfam" id="PF00248">
    <property type="entry name" value="Aldo_ket_red"/>
    <property type="match status" value="1"/>
</dbReference>
<proteinExistence type="predicted"/>
<name>A0A4P9YXL4_9FUNG</name>
<dbReference type="Gene3D" id="3.20.20.100">
    <property type="entry name" value="NADP-dependent oxidoreductase domain"/>
    <property type="match status" value="1"/>
</dbReference>
<dbReference type="GO" id="GO:0005829">
    <property type="term" value="C:cytosol"/>
    <property type="evidence" value="ECO:0007669"/>
    <property type="project" value="TreeGrafter"/>
</dbReference>
<dbReference type="InterPro" id="IPR023210">
    <property type="entry name" value="NADP_OxRdtase_dom"/>
</dbReference>
<dbReference type="SUPFAM" id="SSF51430">
    <property type="entry name" value="NAD(P)-linked oxidoreductase"/>
    <property type="match status" value="1"/>
</dbReference>
<dbReference type="EMBL" id="KZ989998">
    <property type="protein sequence ID" value="RKP24863.1"/>
    <property type="molecule type" value="Genomic_DNA"/>
</dbReference>
<evidence type="ECO:0000313" key="3">
    <source>
        <dbReference type="Proteomes" id="UP000278143"/>
    </source>
</evidence>
<dbReference type="PANTHER" id="PTHR42686">
    <property type="entry name" value="GH17980P-RELATED"/>
    <property type="match status" value="1"/>
</dbReference>
<dbReference type="OrthoDB" id="5286008at2759"/>
<feature type="non-terminal residue" evidence="2">
    <location>
        <position position="262"/>
    </location>
</feature>
<dbReference type="AlphaFoldDB" id="A0A4P9YXL4"/>
<evidence type="ECO:0000313" key="2">
    <source>
        <dbReference type="EMBL" id="RKP24863.1"/>
    </source>
</evidence>
<dbReference type="InterPro" id="IPR036812">
    <property type="entry name" value="NAD(P)_OxRdtase_dom_sf"/>
</dbReference>
<dbReference type="PANTHER" id="PTHR42686:SF1">
    <property type="entry name" value="GH17980P-RELATED"/>
    <property type="match status" value="1"/>
</dbReference>
<organism evidence="2 3">
    <name type="scientific">Syncephalis pseudoplumigaleata</name>
    <dbReference type="NCBI Taxonomy" id="1712513"/>
    <lineage>
        <taxon>Eukaryota</taxon>
        <taxon>Fungi</taxon>
        <taxon>Fungi incertae sedis</taxon>
        <taxon>Zoopagomycota</taxon>
        <taxon>Zoopagomycotina</taxon>
        <taxon>Zoopagomycetes</taxon>
        <taxon>Zoopagales</taxon>
        <taxon>Piptocephalidaceae</taxon>
        <taxon>Syncephalis</taxon>
    </lineage>
</organism>
<protein>
    <submittedName>
        <fullName evidence="2">NADP-dependent oxidoreductase domain-containing protein</fullName>
    </submittedName>
</protein>
<evidence type="ECO:0000259" key="1">
    <source>
        <dbReference type="Pfam" id="PF00248"/>
    </source>
</evidence>
<dbReference type="GO" id="GO:0070485">
    <property type="term" value="P:dehydro-D-arabinono-1,4-lactone biosynthetic process"/>
    <property type="evidence" value="ECO:0007669"/>
    <property type="project" value="TreeGrafter"/>
</dbReference>
<reference evidence="3" key="1">
    <citation type="journal article" date="2018" name="Nat. Microbiol.">
        <title>Leveraging single-cell genomics to expand the fungal tree of life.</title>
        <authorList>
            <person name="Ahrendt S.R."/>
            <person name="Quandt C.A."/>
            <person name="Ciobanu D."/>
            <person name="Clum A."/>
            <person name="Salamov A."/>
            <person name="Andreopoulos B."/>
            <person name="Cheng J.F."/>
            <person name="Woyke T."/>
            <person name="Pelin A."/>
            <person name="Henrissat B."/>
            <person name="Reynolds N.K."/>
            <person name="Benny G.L."/>
            <person name="Smith M.E."/>
            <person name="James T.Y."/>
            <person name="Grigoriev I.V."/>
        </authorList>
    </citation>
    <scope>NUCLEOTIDE SEQUENCE [LARGE SCALE GENOMIC DNA]</scope>
    <source>
        <strain evidence="3">Benny S71-1</strain>
    </source>
</reference>
<feature type="domain" description="NADP-dependent oxidoreductase" evidence="1">
    <location>
        <begin position="16"/>
        <end position="261"/>
    </location>
</feature>
<dbReference type="InterPro" id="IPR020471">
    <property type="entry name" value="AKR"/>
</dbReference>